<dbReference type="Pfam" id="PF02470">
    <property type="entry name" value="MlaD"/>
    <property type="match status" value="1"/>
</dbReference>
<dbReference type="NCBIfam" id="TIGR00996">
    <property type="entry name" value="Mtu_fam_mce"/>
    <property type="match status" value="1"/>
</dbReference>
<dbReference type="InterPro" id="IPR003399">
    <property type="entry name" value="Mce/MlaD"/>
</dbReference>
<dbReference type="InterPro" id="IPR024516">
    <property type="entry name" value="Mce_C"/>
</dbReference>
<evidence type="ECO:0000313" key="4">
    <source>
        <dbReference type="EMBL" id="MEB3510165.1"/>
    </source>
</evidence>
<reference evidence="4 5" key="1">
    <citation type="submission" date="2023-12" db="EMBL/GenBank/DDBJ databases">
        <title>novel species in genus Nocarida.</title>
        <authorList>
            <person name="Li Z."/>
        </authorList>
    </citation>
    <scope>NUCLEOTIDE SEQUENCE [LARGE SCALE GENOMIC DNA]</scope>
    <source>
        <strain evidence="4 5">CDC186</strain>
    </source>
</reference>
<dbReference type="Pfam" id="PF11887">
    <property type="entry name" value="Mce4_CUP1"/>
    <property type="match status" value="1"/>
</dbReference>
<proteinExistence type="predicted"/>
<dbReference type="InterPro" id="IPR052336">
    <property type="entry name" value="MlaD_Phospholipid_Transporter"/>
</dbReference>
<organism evidence="4 5">
    <name type="scientific">Nocardia implantans</name>
    <dbReference type="NCBI Taxonomy" id="3108168"/>
    <lineage>
        <taxon>Bacteria</taxon>
        <taxon>Bacillati</taxon>
        <taxon>Actinomycetota</taxon>
        <taxon>Actinomycetes</taxon>
        <taxon>Mycobacteriales</taxon>
        <taxon>Nocardiaceae</taxon>
        <taxon>Nocardia</taxon>
    </lineage>
</organism>
<feature type="domain" description="Mammalian cell entry C-terminal" evidence="3">
    <location>
        <begin position="126"/>
        <end position="339"/>
    </location>
</feature>
<accession>A0ABU6ARQ8</accession>
<evidence type="ECO:0000259" key="2">
    <source>
        <dbReference type="Pfam" id="PF02470"/>
    </source>
</evidence>
<dbReference type="InterPro" id="IPR005693">
    <property type="entry name" value="Mce"/>
</dbReference>
<name>A0ABU6ARQ8_9NOCA</name>
<evidence type="ECO:0000256" key="1">
    <source>
        <dbReference type="SAM" id="Phobius"/>
    </source>
</evidence>
<keyword evidence="1" id="KW-1133">Transmembrane helix</keyword>
<sequence>MKSLAVASRGLLRPAAGLASIAVGIAVVGLGVTMFNGGFADTVPVTVLSPRAGLVMYPDADVKMRGVTVGKVASIEERADGLASIRLAIDAGQLHLIPADVRVDIASTTVFGAKFVQFLPPEHPAPQALRPGQVLGAEHVTVEINTVFQQLTAVLGRIEPDKLNETLGAIADATGGRGHELGVMLGDSEHFLAQLEPGLPALRADLAMAPAVLNDYADATAPLLNTARNAAAISETIVAEQRDLDAMLIGLIGLSDTGTRVLADNHAALDTTLAALVPTTTLTNSYHEALTCALDGFGWLSRSKPVDVPGLGLSANFLFGTEPYRYPRNLPKVAATGGPQCSVLPVPYEGRPPFVVADVGANPFEKGNQTVELNVGNLPQALFGPLAGQPGDGGPR</sequence>
<keyword evidence="1" id="KW-0472">Membrane</keyword>
<evidence type="ECO:0000259" key="3">
    <source>
        <dbReference type="Pfam" id="PF11887"/>
    </source>
</evidence>
<protein>
    <submittedName>
        <fullName evidence="4">MCE family protein</fullName>
    </submittedName>
</protein>
<evidence type="ECO:0000313" key="5">
    <source>
        <dbReference type="Proteomes" id="UP001348098"/>
    </source>
</evidence>
<comment type="caution">
    <text evidence="4">The sequence shown here is derived from an EMBL/GenBank/DDBJ whole genome shotgun (WGS) entry which is preliminary data.</text>
</comment>
<dbReference type="PANTHER" id="PTHR33371:SF19">
    <property type="entry name" value="MCE-FAMILY PROTEIN MCE4A"/>
    <property type="match status" value="1"/>
</dbReference>
<dbReference type="Proteomes" id="UP001348098">
    <property type="component" value="Unassembled WGS sequence"/>
</dbReference>
<dbReference type="PANTHER" id="PTHR33371">
    <property type="entry name" value="INTERMEMBRANE PHOSPHOLIPID TRANSPORT SYSTEM BINDING PROTEIN MLAD-RELATED"/>
    <property type="match status" value="1"/>
</dbReference>
<keyword evidence="5" id="KW-1185">Reference proteome</keyword>
<gene>
    <name evidence="4" type="ORF">U3653_09065</name>
</gene>
<feature type="domain" description="Mce/MlaD" evidence="2">
    <location>
        <begin position="42"/>
        <end position="120"/>
    </location>
</feature>
<feature type="transmembrane region" description="Helical" evidence="1">
    <location>
        <begin position="12"/>
        <end position="35"/>
    </location>
</feature>
<dbReference type="RefSeq" id="WP_195079442.1">
    <property type="nucleotide sequence ID" value="NZ_JAYESH010000003.1"/>
</dbReference>
<keyword evidence="1" id="KW-0812">Transmembrane</keyword>
<dbReference type="EMBL" id="JAYKYQ010000003">
    <property type="protein sequence ID" value="MEB3510165.1"/>
    <property type="molecule type" value="Genomic_DNA"/>
</dbReference>